<evidence type="ECO:0000313" key="3">
    <source>
        <dbReference type="EMBL" id="PWJ58335.1"/>
    </source>
</evidence>
<feature type="chain" id="PRO_5016345703" evidence="1">
    <location>
        <begin position="23"/>
        <end position="456"/>
    </location>
</feature>
<evidence type="ECO:0000256" key="1">
    <source>
        <dbReference type="SAM" id="SignalP"/>
    </source>
</evidence>
<keyword evidence="1" id="KW-0732">Signal</keyword>
<dbReference type="GO" id="GO:0016787">
    <property type="term" value="F:hydrolase activity"/>
    <property type="evidence" value="ECO:0007669"/>
    <property type="project" value="InterPro"/>
</dbReference>
<dbReference type="EMBL" id="QGDT01000004">
    <property type="protein sequence ID" value="PWJ58335.1"/>
    <property type="molecule type" value="Genomic_DNA"/>
</dbReference>
<proteinExistence type="predicted"/>
<keyword evidence="4" id="KW-1185">Reference proteome</keyword>
<reference evidence="3 4" key="1">
    <citation type="submission" date="2018-03" db="EMBL/GenBank/DDBJ databases">
        <title>Genomic Encyclopedia of Archaeal and Bacterial Type Strains, Phase II (KMG-II): from individual species to whole genera.</title>
        <authorList>
            <person name="Goeker M."/>
        </authorList>
    </citation>
    <scope>NUCLEOTIDE SEQUENCE [LARGE SCALE GENOMIC DNA]</scope>
    <source>
        <strain evidence="3 4">DSM 100346</strain>
    </source>
</reference>
<feature type="signal peptide" evidence="1">
    <location>
        <begin position="1"/>
        <end position="22"/>
    </location>
</feature>
<gene>
    <name evidence="3" type="ORF">CLV98_104194</name>
</gene>
<dbReference type="RefSeq" id="WP_229203306.1">
    <property type="nucleotide sequence ID" value="NZ_QGDT01000004.1"/>
</dbReference>
<feature type="domain" description="3-keto-alpha-glucoside-1,2-lyase/3-keto-2-hydroxy-glucal hydratase" evidence="2">
    <location>
        <begin position="28"/>
        <end position="215"/>
    </location>
</feature>
<evidence type="ECO:0000313" key="4">
    <source>
        <dbReference type="Proteomes" id="UP000245880"/>
    </source>
</evidence>
<dbReference type="Pfam" id="PF06439">
    <property type="entry name" value="3keto-disac_hyd"/>
    <property type="match status" value="2"/>
</dbReference>
<comment type="caution">
    <text evidence="3">The sequence shown here is derived from an EMBL/GenBank/DDBJ whole genome shotgun (WGS) entry which is preliminary data.</text>
</comment>
<dbReference type="Proteomes" id="UP000245880">
    <property type="component" value="Unassembled WGS sequence"/>
</dbReference>
<sequence length="456" mass="50810">MKIKVVALSLLVILGANITIQAQGTEKGWQSLFNGKDLTGWKQLNGKAKYEVVDGTIVGTSVMDTPNSFLTTEKDYGDFIFECDVMVDNKLNSGIQFRSLSKADYNNGRVHGYQMEIDPSDRGWAGGIYDEARRGWLYPGDLNPEGKKAFRRNQWNKYRIEAIGPDIRTFVNGIPVAHIVDDLTLKGFICLQVHGIGKDQERAGTQVKWKNIRIKTTNLTPSPLTNNRIENFLVNDLSIAEKNLGWTSLFDGKSMDQWTGYNSSSIPANRWKVEDGTITIMKSKEGEPGGDLATKVKFGPVFEFQFEFKLTEGANSGIKYFVPDATNPESHGALGLEYQILDDKVHPDAKMGVVGNRTLASLYDLIPAEKPNNSIHKIGEWNKGRIVAHADGTVQHFLNGQLVVAYERGSAIYKALVARSKYAKHEGFGLAKEGYLVLQDHHDLVHYRNLKVKAAN</sequence>
<accession>A0A316AKM5</accession>
<organism evidence="3 4">
    <name type="scientific">Dyadobacter jejuensis</name>
    <dbReference type="NCBI Taxonomy" id="1082580"/>
    <lineage>
        <taxon>Bacteria</taxon>
        <taxon>Pseudomonadati</taxon>
        <taxon>Bacteroidota</taxon>
        <taxon>Cytophagia</taxon>
        <taxon>Cytophagales</taxon>
        <taxon>Spirosomataceae</taxon>
        <taxon>Dyadobacter</taxon>
    </lineage>
</organism>
<dbReference type="InterPro" id="IPR010496">
    <property type="entry name" value="AL/BT2_dom"/>
</dbReference>
<dbReference type="AlphaFoldDB" id="A0A316AKM5"/>
<name>A0A316AKM5_9BACT</name>
<dbReference type="Gene3D" id="2.60.120.560">
    <property type="entry name" value="Exo-inulinase, domain 1"/>
    <property type="match status" value="2"/>
</dbReference>
<protein>
    <submittedName>
        <fullName evidence="3">Uncharacterized protein DUF1080</fullName>
    </submittedName>
</protein>
<feature type="domain" description="3-keto-alpha-glucoside-1,2-lyase/3-keto-2-hydroxy-glucal hydratase" evidence="2">
    <location>
        <begin position="245"/>
        <end position="453"/>
    </location>
</feature>
<evidence type="ECO:0000259" key="2">
    <source>
        <dbReference type="Pfam" id="PF06439"/>
    </source>
</evidence>